<dbReference type="InterPro" id="IPR032710">
    <property type="entry name" value="NTF2-like_dom_sf"/>
</dbReference>
<evidence type="ECO:0000256" key="4">
    <source>
        <dbReference type="ARBA" id="ARBA00023136"/>
    </source>
</evidence>
<evidence type="ECO:0000313" key="8">
    <source>
        <dbReference type="Proteomes" id="UP000282125"/>
    </source>
</evidence>
<dbReference type="EMBL" id="RRAZ01000033">
    <property type="protein sequence ID" value="RRH71079.1"/>
    <property type="molecule type" value="Genomic_DNA"/>
</dbReference>
<dbReference type="CDD" id="cd16424">
    <property type="entry name" value="VirB8"/>
    <property type="match status" value="1"/>
</dbReference>
<dbReference type="Pfam" id="PF04335">
    <property type="entry name" value="VirB8"/>
    <property type="match status" value="1"/>
</dbReference>
<feature type="transmembrane region" description="Helical" evidence="5">
    <location>
        <begin position="31"/>
        <end position="54"/>
    </location>
</feature>
<dbReference type="InterPro" id="IPR007430">
    <property type="entry name" value="VirB8"/>
</dbReference>
<dbReference type="AlphaFoldDB" id="A0A3P3D9P8"/>
<proteinExistence type="predicted"/>
<accession>A0A3P3D9P8</accession>
<keyword evidence="3 5" id="KW-1133">Transmembrane helix</keyword>
<reference evidence="7 8" key="1">
    <citation type="submission" date="2018-11" db="EMBL/GenBank/DDBJ databases">
        <title>Gemmobacter sp. nov., YIM 102744-1 draft genome.</title>
        <authorList>
            <person name="Li G."/>
            <person name="Jiang Y."/>
        </authorList>
    </citation>
    <scope>NUCLEOTIDE SEQUENCE [LARGE SCALE GENOMIC DNA]</scope>
    <source>
        <strain evidence="7 8">YIM 102744-1</strain>
    </source>
</reference>
<comment type="caution">
    <text evidence="7">The sequence shown here is derived from an EMBL/GenBank/DDBJ whole genome shotgun (WGS) entry which is preliminary data.</text>
</comment>
<evidence type="ECO:0000256" key="5">
    <source>
        <dbReference type="SAM" id="Phobius"/>
    </source>
</evidence>
<sequence>MTAAANLTSLQEVVEEELICGALRREGQWRLMGIIGAGFGVTGCLAAAAVALMVDAPPPLIVPYDPATGLALPRATVEAVHLSERPAVTEAQIYRYIHDRESYNQLDNDLRVRRVLTQSDGQAGAGMRALWTSGQPDYPPSRYGAGAEMSVEIASISLIGTNRAQVRLRKKLISPQSNQTGQFTATLMFAFRPEAPRDLDQVWQNPFGFTVTQYAIRSDRSE</sequence>
<dbReference type="Gene3D" id="3.10.450.230">
    <property type="entry name" value="VirB8 protein"/>
    <property type="match status" value="1"/>
</dbReference>
<dbReference type="GO" id="GO:0016020">
    <property type="term" value="C:membrane"/>
    <property type="evidence" value="ECO:0007669"/>
    <property type="project" value="UniProtKB-SubCell"/>
</dbReference>
<feature type="domain" description="Bacterial virulence protein VirB8" evidence="6">
    <location>
        <begin position="14"/>
        <end position="217"/>
    </location>
</feature>
<dbReference type="Proteomes" id="UP000282125">
    <property type="component" value="Unassembled WGS sequence"/>
</dbReference>
<evidence type="ECO:0000259" key="6">
    <source>
        <dbReference type="Pfam" id="PF04335"/>
    </source>
</evidence>
<comment type="subcellular location">
    <subcellularLocation>
        <location evidence="1">Membrane</location>
        <topology evidence="1">Single-pass membrane protein</topology>
    </subcellularLocation>
</comment>
<evidence type="ECO:0000256" key="3">
    <source>
        <dbReference type="ARBA" id="ARBA00022989"/>
    </source>
</evidence>
<evidence type="ECO:0000313" key="7">
    <source>
        <dbReference type="EMBL" id="RRH71079.1"/>
    </source>
</evidence>
<keyword evidence="4 5" id="KW-0472">Membrane</keyword>
<keyword evidence="2 5" id="KW-0812">Transmembrane</keyword>
<protein>
    <submittedName>
        <fullName evidence="7">Type IV secretion system protein</fullName>
    </submittedName>
</protein>
<name>A0A3P3D9P8_9RHOB</name>
<dbReference type="RefSeq" id="WP_124966358.1">
    <property type="nucleotide sequence ID" value="NZ_RRAZ01000033.1"/>
</dbReference>
<keyword evidence="8" id="KW-1185">Reference proteome</keyword>
<gene>
    <name evidence="7" type="ORF">EG244_16915</name>
</gene>
<evidence type="ECO:0000256" key="1">
    <source>
        <dbReference type="ARBA" id="ARBA00004167"/>
    </source>
</evidence>
<organism evidence="7 8">
    <name type="scientific">Falsigemmobacter faecalis</name>
    <dbReference type="NCBI Taxonomy" id="2488730"/>
    <lineage>
        <taxon>Bacteria</taxon>
        <taxon>Pseudomonadati</taxon>
        <taxon>Pseudomonadota</taxon>
        <taxon>Alphaproteobacteria</taxon>
        <taxon>Rhodobacterales</taxon>
        <taxon>Paracoccaceae</taxon>
        <taxon>Falsigemmobacter</taxon>
    </lineage>
</organism>
<dbReference type="OrthoDB" id="7366154at2"/>
<dbReference type="SUPFAM" id="SSF54427">
    <property type="entry name" value="NTF2-like"/>
    <property type="match status" value="1"/>
</dbReference>
<evidence type="ECO:0000256" key="2">
    <source>
        <dbReference type="ARBA" id="ARBA00022692"/>
    </source>
</evidence>